<accession>A0A1J1JBG2</accession>
<protein>
    <submittedName>
        <fullName evidence="1">CLUMA_CG021453, isoform A</fullName>
    </submittedName>
</protein>
<dbReference type="Proteomes" id="UP000183832">
    <property type="component" value="Unassembled WGS sequence"/>
</dbReference>
<name>A0A1J1JBG2_9DIPT</name>
<evidence type="ECO:0000313" key="2">
    <source>
        <dbReference type="Proteomes" id="UP000183832"/>
    </source>
</evidence>
<proteinExistence type="predicted"/>
<gene>
    <name evidence="1" type="ORF">CLUMA_CG021453</name>
</gene>
<dbReference type="AlphaFoldDB" id="A0A1J1JBG2"/>
<dbReference type="EMBL" id="CVRI01000075">
    <property type="protein sequence ID" value="CRL08401.1"/>
    <property type="molecule type" value="Genomic_DNA"/>
</dbReference>
<organism evidence="1 2">
    <name type="scientific">Clunio marinus</name>
    <dbReference type="NCBI Taxonomy" id="568069"/>
    <lineage>
        <taxon>Eukaryota</taxon>
        <taxon>Metazoa</taxon>
        <taxon>Ecdysozoa</taxon>
        <taxon>Arthropoda</taxon>
        <taxon>Hexapoda</taxon>
        <taxon>Insecta</taxon>
        <taxon>Pterygota</taxon>
        <taxon>Neoptera</taxon>
        <taxon>Endopterygota</taxon>
        <taxon>Diptera</taxon>
        <taxon>Nematocera</taxon>
        <taxon>Chironomoidea</taxon>
        <taxon>Chironomidae</taxon>
        <taxon>Clunio</taxon>
    </lineage>
</organism>
<evidence type="ECO:0000313" key="1">
    <source>
        <dbReference type="EMBL" id="CRL08401.1"/>
    </source>
</evidence>
<sequence length="117" mass="13906">MSQFHRTSSHPTYIQFNESLRLCNLIKTIHLNVFLKIVEYLREKQRSTLKTKEKKPFKLVRMKLVTCSLTNYDLKILVITQMNKKNCATIIQQRIFVHSLLNGYQDVKRDEEMGMKS</sequence>
<reference evidence="1 2" key="1">
    <citation type="submission" date="2015-04" db="EMBL/GenBank/DDBJ databases">
        <authorList>
            <person name="Syromyatnikov M.Y."/>
            <person name="Popov V.N."/>
        </authorList>
    </citation>
    <scope>NUCLEOTIDE SEQUENCE [LARGE SCALE GENOMIC DNA]</scope>
</reference>
<keyword evidence="2" id="KW-1185">Reference proteome</keyword>